<dbReference type="AlphaFoldDB" id="A0A1U7NV06"/>
<evidence type="ECO:0000313" key="3">
    <source>
        <dbReference type="Proteomes" id="UP000186607"/>
    </source>
</evidence>
<feature type="region of interest" description="Disordered" evidence="1">
    <location>
        <begin position="1"/>
        <end position="86"/>
    </location>
</feature>
<feature type="compositionally biased region" description="Basic and acidic residues" evidence="1">
    <location>
        <begin position="47"/>
        <end position="59"/>
    </location>
</feature>
<reference evidence="2 3" key="1">
    <citation type="submission" date="2017-01" db="EMBL/GenBank/DDBJ databases">
        <title>Genome Analysis of Deinococcus marmoris KOPRI26562.</title>
        <authorList>
            <person name="Kim J.H."/>
            <person name="Oh H.-M."/>
        </authorList>
    </citation>
    <scope>NUCLEOTIDE SEQUENCE [LARGE SCALE GENOMIC DNA]</scope>
    <source>
        <strain evidence="2 3">KOPRI26562</strain>
    </source>
</reference>
<name>A0A1U7NV06_9DEIO</name>
<comment type="caution">
    <text evidence="2">The sequence shown here is derived from an EMBL/GenBank/DDBJ whole genome shotgun (WGS) entry which is preliminary data.</text>
</comment>
<evidence type="ECO:0000256" key="1">
    <source>
        <dbReference type="SAM" id="MobiDB-lite"/>
    </source>
</evidence>
<gene>
    <name evidence="2" type="ORF">BOO71_0010894</name>
</gene>
<keyword evidence="3" id="KW-1185">Reference proteome</keyword>
<dbReference type="EMBL" id="MSTI01000130">
    <property type="protein sequence ID" value="OLV16758.1"/>
    <property type="molecule type" value="Genomic_DNA"/>
</dbReference>
<evidence type="ECO:0000313" key="2">
    <source>
        <dbReference type="EMBL" id="OLV16758.1"/>
    </source>
</evidence>
<organism evidence="2 3">
    <name type="scientific">Deinococcus marmoris</name>
    <dbReference type="NCBI Taxonomy" id="249408"/>
    <lineage>
        <taxon>Bacteria</taxon>
        <taxon>Thermotogati</taxon>
        <taxon>Deinococcota</taxon>
        <taxon>Deinococci</taxon>
        <taxon>Deinococcales</taxon>
        <taxon>Deinococcaceae</taxon>
        <taxon>Deinococcus</taxon>
    </lineage>
</organism>
<dbReference type="Proteomes" id="UP000186607">
    <property type="component" value="Unassembled WGS sequence"/>
</dbReference>
<accession>A0A1U7NV06</accession>
<sequence>MLAPLRGGQVRADHRQPDPQRQLGLPRGAGRQFQAGPEGQHRHALSPRRDPEHVGHRESVAGSAGTARRLPVGQLRHAGPTFSPRS</sequence>
<proteinExistence type="predicted"/>
<protein>
    <submittedName>
        <fullName evidence="2">Uncharacterized protein</fullName>
    </submittedName>
</protein>